<dbReference type="InterPro" id="IPR036390">
    <property type="entry name" value="WH_DNA-bd_sf"/>
</dbReference>
<evidence type="ECO:0000256" key="2">
    <source>
        <dbReference type="ARBA" id="ARBA00023125"/>
    </source>
</evidence>
<dbReference type="PROSITE" id="PS51078">
    <property type="entry name" value="ICLR_ED"/>
    <property type="match status" value="1"/>
</dbReference>
<gene>
    <name evidence="5" type="primary">pcaR</name>
    <name evidence="5" type="ORF">JL2886_03843</name>
    <name evidence="6" type="ORF">PXK24_01795</name>
</gene>
<dbReference type="SUPFAM" id="SSF55781">
    <property type="entry name" value="GAF domain-like"/>
    <property type="match status" value="1"/>
</dbReference>
<dbReference type="InterPro" id="IPR036388">
    <property type="entry name" value="WH-like_DNA-bd_sf"/>
</dbReference>
<evidence type="ECO:0000313" key="8">
    <source>
        <dbReference type="Proteomes" id="UP001218364"/>
    </source>
</evidence>
<dbReference type="GO" id="GO:0003700">
    <property type="term" value="F:DNA-binding transcription factor activity"/>
    <property type="evidence" value="ECO:0007669"/>
    <property type="project" value="TreeGrafter"/>
</dbReference>
<evidence type="ECO:0000313" key="6">
    <source>
        <dbReference type="EMBL" id="MDE4164408.1"/>
    </source>
</evidence>
<evidence type="ECO:0000313" key="7">
    <source>
        <dbReference type="Proteomes" id="UP000092565"/>
    </source>
</evidence>
<dbReference type="Proteomes" id="UP001218364">
    <property type="component" value="Unassembled WGS sequence"/>
</dbReference>
<proteinExistence type="predicted"/>
<reference evidence="6 8" key="2">
    <citation type="submission" date="2023-02" db="EMBL/GenBank/DDBJ databases">
        <title>Population genomics of bacteria associated with diatom.</title>
        <authorList>
            <person name="Xie J."/>
            <person name="Wang H."/>
        </authorList>
    </citation>
    <scope>NUCLEOTIDE SEQUENCE [LARGE SCALE GENOMIC DNA]</scope>
    <source>
        <strain evidence="6 8">PT47_8</strain>
    </source>
</reference>
<dbReference type="OrthoDB" id="9807558at2"/>
<evidence type="ECO:0000313" key="5">
    <source>
        <dbReference type="EMBL" id="ANP38712.1"/>
    </source>
</evidence>
<dbReference type="InterPro" id="IPR029016">
    <property type="entry name" value="GAF-like_dom_sf"/>
</dbReference>
<keyword evidence="2" id="KW-0238">DNA-binding</keyword>
<dbReference type="GO" id="GO:0045892">
    <property type="term" value="P:negative regulation of DNA-templated transcription"/>
    <property type="evidence" value="ECO:0007669"/>
    <property type="project" value="TreeGrafter"/>
</dbReference>
<dbReference type="PATRIC" id="fig|60890.4.peg.3747"/>
<protein>
    <submittedName>
        <fullName evidence="5 6">IclR family transcriptional regulator</fullName>
    </submittedName>
</protein>
<keyword evidence="7" id="KW-1185">Reference proteome</keyword>
<name>A0A1B0ZWW0_9RHOB</name>
<dbReference type="Gene3D" id="3.30.450.40">
    <property type="match status" value="1"/>
</dbReference>
<dbReference type="PANTHER" id="PTHR30136:SF34">
    <property type="entry name" value="TRANSCRIPTIONAL REGULATOR"/>
    <property type="match status" value="1"/>
</dbReference>
<keyword evidence="1" id="KW-0805">Transcription regulation</keyword>
<dbReference type="PANTHER" id="PTHR30136">
    <property type="entry name" value="HELIX-TURN-HELIX TRANSCRIPTIONAL REGULATOR, ICLR FAMILY"/>
    <property type="match status" value="1"/>
</dbReference>
<dbReference type="InterPro" id="IPR050707">
    <property type="entry name" value="HTH_MetabolicPath_Reg"/>
</dbReference>
<sequence>MNKPPQDRNISSSFAKGLAVMATFDAETPSLTLAEIARRSGQDRATARRGALTLVQAGYLRQDGRMLSLTPRVLALAGGFLQANQFGHRVQPVLNQHARKLEVGITLCILDQDRVLLLAQSTVDQGPVTYGFTAGAHIPLLHTSLGRMLLACLPPEEAGEAVARADKPRHTEQSLTHPEDITNQVDLARRQGWCLTDSEFEPGILGLAVPVSVPGQTPIVVGASVPRGNNPEADTGDLLQGLQLCAADLRQSKAVDCL</sequence>
<reference evidence="5 7" key="1">
    <citation type="submission" date="2016-04" db="EMBL/GenBank/DDBJ databases">
        <authorList>
            <person name="Evans L.H."/>
            <person name="Alamgir A."/>
            <person name="Owens N."/>
            <person name="Weber N.D."/>
            <person name="Virtaneva K."/>
            <person name="Barbian K."/>
            <person name="Babar A."/>
            <person name="Rosenke K."/>
        </authorList>
    </citation>
    <scope>NUCLEOTIDE SEQUENCE [LARGE SCALE GENOMIC DNA]</scope>
    <source>
        <strain evidence="5 7">JL2886</strain>
    </source>
</reference>
<dbReference type="Proteomes" id="UP000092565">
    <property type="component" value="Chromosome"/>
</dbReference>
<keyword evidence="3" id="KW-0804">Transcription</keyword>
<dbReference type="EMBL" id="JARCJK010000001">
    <property type="protein sequence ID" value="MDE4164408.1"/>
    <property type="molecule type" value="Genomic_DNA"/>
</dbReference>
<dbReference type="RefSeq" id="WP_065273328.1">
    <property type="nucleotide sequence ID" value="NZ_CP015124.1"/>
</dbReference>
<evidence type="ECO:0000259" key="4">
    <source>
        <dbReference type="PROSITE" id="PS51078"/>
    </source>
</evidence>
<dbReference type="Pfam" id="PF09339">
    <property type="entry name" value="HTH_IclR"/>
    <property type="match status" value="1"/>
</dbReference>
<evidence type="ECO:0000256" key="1">
    <source>
        <dbReference type="ARBA" id="ARBA00023015"/>
    </source>
</evidence>
<evidence type="ECO:0000256" key="3">
    <source>
        <dbReference type="ARBA" id="ARBA00023163"/>
    </source>
</evidence>
<dbReference type="EMBL" id="CP015124">
    <property type="protein sequence ID" value="ANP38712.1"/>
    <property type="molecule type" value="Genomic_DNA"/>
</dbReference>
<dbReference type="SUPFAM" id="SSF46785">
    <property type="entry name" value="Winged helix' DNA-binding domain"/>
    <property type="match status" value="1"/>
</dbReference>
<dbReference type="InterPro" id="IPR014757">
    <property type="entry name" value="Tscrpt_reg_IclR_C"/>
</dbReference>
<dbReference type="SMART" id="SM00346">
    <property type="entry name" value="HTH_ICLR"/>
    <property type="match status" value="1"/>
</dbReference>
<organism evidence="5 7">
    <name type="scientific">Phaeobacter gallaeciensis</name>
    <dbReference type="NCBI Taxonomy" id="60890"/>
    <lineage>
        <taxon>Bacteria</taxon>
        <taxon>Pseudomonadati</taxon>
        <taxon>Pseudomonadota</taxon>
        <taxon>Alphaproteobacteria</taxon>
        <taxon>Rhodobacterales</taxon>
        <taxon>Roseobacteraceae</taxon>
        <taxon>Phaeobacter</taxon>
    </lineage>
</organism>
<dbReference type="AlphaFoldDB" id="A0A1B0ZWW0"/>
<dbReference type="GO" id="GO:0003677">
    <property type="term" value="F:DNA binding"/>
    <property type="evidence" value="ECO:0007669"/>
    <property type="project" value="UniProtKB-KW"/>
</dbReference>
<dbReference type="InterPro" id="IPR005471">
    <property type="entry name" value="Tscrpt_reg_IclR_N"/>
</dbReference>
<accession>A0A1B0ZWW0</accession>
<dbReference type="Gene3D" id="1.10.10.10">
    <property type="entry name" value="Winged helix-like DNA-binding domain superfamily/Winged helix DNA-binding domain"/>
    <property type="match status" value="1"/>
</dbReference>
<feature type="domain" description="IclR-ED" evidence="4">
    <location>
        <begin position="72"/>
        <end position="255"/>
    </location>
</feature>
<dbReference type="Pfam" id="PF01614">
    <property type="entry name" value="IclR_C"/>
    <property type="match status" value="1"/>
</dbReference>